<name>A0A151Z7E7_TIELA</name>
<sequence length="495" mass="57152">MTKTNEDFIKVYGCSKKTIQILFKKALFVDKSIQKQHIKEFLKYLVTNQSFKTQATTSGYTSCTVKNHIWNVAKVLYPIAITSNQKIFQDRLEKNKIITPIGGYACMAIDGTACPIPPVPLNSEDKRKFYSKKTNSHCVKYLIGVGLRNGLGYISDGPIQGEVQNLVMLKDSKILNKLLPNEKILCDKGFIDTSLEGVVLTPFNCDQLESKDRLYNYYISSNRCLLENFISRLKRFKVLSTAFRANLNNHQMIFTICLWLTNLDILDRPLQIDWFKSKENLYDEDDSSEEEYSDSDHTFHHKHSGILAKKQKTTGKMSATNTPILVDTPTHPIPIQPTPNLLLTNPTINTKNHFIPLTNQIHKPQPYTQTNVPITVPHDNIKRKSSELGLEYFIIDDYHSPTPKITVKFPRIKSMVTNEEIICHLNHNFDIHNCILNIKARILYSNTLNNFSKEMFYHINLSPKYIFSQFVNKHEHDDVIEYIIFIERKISELQQ</sequence>
<dbReference type="FunCoup" id="A0A151Z7E7">
    <property type="interactions" value="71"/>
</dbReference>
<protein>
    <recommendedName>
        <fullName evidence="4">DDE Tnp4 domain-containing protein</fullName>
    </recommendedName>
</protein>
<gene>
    <name evidence="5" type="ORF">DLAC_09833</name>
</gene>
<organism evidence="5 6">
    <name type="scientific">Tieghemostelium lacteum</name>
    <name type="common">Slime mold</name>
    <name type="synonym">Dictyostelium lacteum</name>
    <dbReference type="NCBI Taxonomy" id="361077"/>
    <lineage>
        <taxon>Eukaryota</taxon>
        <taxon>Amoebozoa</taxon>
        <taxon>Evosea</taxon>
        <taxon>Eumycetozoa</taxon>
        <taxon>Dictyostelia</taxon>
        <taxon>Dictyosteliales</taxon>
        <taxon>Raperosteliaceae</taxon>
        <taxon>Tieghemostelium</taxon>
    </lineage>
</organism>
<dbReference type="InterPro" id="IPR027806">
    <property type="entry name" value="HARBI1_dom"/>
</dbReference>
<comment type="cofactor">
    <cofactor evidence="1">
        <name>a divalent metal cation</name>
        <dbReference type="ChEBI" id="CHEBI:60240"/>
    </cofactor>
</comment>
<evidence type="ECO:0000256" key="1">
    <source>
        <dbReference type="ARBA" id="ARBA00001968"/>
    </source>
</evidence>
<dbReference type="AlphaFoldDB" id="A0A151Z7E7"/>
<dbReference type="PANTHER" id="PTHR34500">
    <property type="entry name" value="EXPRESSED PROTEIN"/>
    <property type="match status" value="1"/>
</dbReference>
<reference evidence="5 6" key="1">
    <citation type="submission" date="2015-12" db="EMBL/GenBank/DDBJ databases">
        <title>Dictyostelia acquired genes for synthesis and detection of signals that induce cell-type specialization by lateral gene transfer from prokaryotes.</title>
        <authorList>
            <person name="Gloeckner G."/>
            <person name="Schaap P."/>
        </authorList>
    </citation>
    <scope>NUCLEOTIDE SEQUENCE [LARGE SCALE GENOMIC DNA]</scope>
    <source>
        <strain evidence="5 6">TK</strain>
    </source>
</reference>
<evidence type="ECO:0000313" key="5">
    <source>
        <dbReference type="EMBL" id="KYQ89857.1"/>
    </source>
</evidence>
<dbReference type="OrthoDB" id="10020990at2759"/>
<dbReference type="GO" id="GO:0046872">
    <property type="term" value="F:metal ion binding"/>
    <property type="evidence" value="ECO:0007669"/>
    <property type="project" value="UniProtKB-KW"/>
</dbReference>
<feature type="domain" description="DDE Tnp4" evidence="4">
    <location>
        <begin position="109"/>
        <end position="262"/>
    </location>
</feature>
<dbReference type="EMBL" id="LODT01000039">
    <property type="protein sequence ID" value="KYQ89857.1"/>
    <property type="molecule type" value="Genomic_DNA"/>
</dbReference>
<dbReference type="InParanoid" id="A0A151Z7E7"/>
<comment type="caution">
    <text evidence="5">The sequence shown here is derived from an EMBL/GenBank/DDBJ whole genome shotgun (WGS) entry which is preliminary data.</text>
</comment>
<accession>A0A151Z7E7</accession>
<keyword evidence="6" id="KW-1185">Reference proteome</keyword>
<dbReference type="Pfam" id="PF13359">
    <property type="entry name" value="DDE_Tnp_4"/>
    <property type="match status" value="1"/>
</dbReference>
<evidence type="ECO:0000256" key="2">
    <source>
        <dbReference type="ARBA" id="ARBA00022723"/>
    </source>
</evidence>
<evidence type="ECO:0000256" key="3">
    <source>
        <dbReference type="SAM" id="MobiDB-lite"/>
    </source>
</evidence>
<evidence type="ECO:0000259" key="4">
    <source>
        <dbReference type="Pfam" id="PF13359"/>
    </source>
</evidence>
<evidence type="ECO:0000313" key="6">
    <source>
        <dbReference type="Proteomes" id="UP000076078"/>
    </source>
</evidence>
<dbReference type="Proteomes" id="UP000076078">
    <property type="component" value="Unassembled WGS sequence"/>
</dbReference>
<keyword evidence="2" id="KW-0479">Metal-binding</keyword>
<proteinExistence type="predicted"/>
<feature type="region of interest" description="Disordered" evidence="3">
    <location>
        <begin position="285"/>
        <end position="305"/>
    </location>
</feature>
<dbReference type="PANTHER" id="PTHR34500:SF1">
    <property type="entry name" value="DDE TNP4 DOMAIN-CONTAINING PROTEIN"/>
    <property type="match status" value="1"/>
</dbReference>